<dbReference type="Proteomes" id="UP001239111">
    <property type="component" value="Chromosome 1"/>
</dbReference>
<protein>
    <submittedName>
        <fullName evidence="1">Uncharacterized protein</fullName>
    </submittedName>
</protein>
<dbReference type="EMBL" id="CM056741">
    <property type="protein sequence ID" value="KAJ8686287.1"/>
    <property type="molecule type" value="Genomic_DNA"/>
</dbReference>
<accession>A0ACC2PSA0</accession>
<sequence>MLNYLKSPLQGKSEALDSATKKDDHLPLAEKMRPNKLDDYIGQSHLIGPKTILNDLLKNGEIPSMILWGPPGCGKTSLINVIIQECKKMSDNPIRFIKMSATTTGINDVRKAVTEAENQSKLGRRTVVFMDEIHRFNKLQQDIFLPHVEAGTFILIGATTENPSSGLNSALLSRCRVFVLKKLTKEELISITTKAISSMGGKVVGKGQDQGQGRSKVQFIIDEELVEWLAECCDGDARVALSGLEMSVQATVSKSQSKTAVLELENIKTSLMKMQSLSEKKTDYLHHLHSALYHCIVASDENAALYWLARVMETGEDPVYTSRKLIAIAGEEVGLDDEFAMSTAVHTLHACQMIGMPECDVVLGQCVTILARAEKSREVADAFHKCQNTVENHKGPQPKVPTFIMDTSARRKLKATVGSNLVQQENVIKSYLPQELEGTNFFE</sequence>
<keyword evidence="2" id="KW-1185">Reference proteome</keyword>
<proteinExistence type="predicted"/>
<organism evidence="1 2">
    <name type="scientific">Eretmocerus hayati</name>
    <dbReference type="NCBI Taxonomy" id="131215"/>
    <lineage>
        <taxon>Eukaryota</taxon>
        <taxon>Metazoa</taxon>
        <taxon>Ecdysozoa</taxon>
        <taxon>Arthropoda</taxon>
        <taxon>Hexapoda</taxon>
        <taxon>Insecta</taxon>
        <taxon>Pterygota</taxon>
        <taxon>Neoptera</taxon>
        <taxon>Endopterygota</taxon>
        <taxon>Hymenoptera</taxon>
        <taxon>Apocrita</taxon>
        <taxon>Proctotrupomorpha</taxon>
        <taxon>Chalcidoidea</taxon>
        <taxon>Aphelinidae</taxon>
        <taxon>Aphelininae</taxon>
        <taxon>Eretmocerus</taxon>
    </lineage>
</organism>
<gene>
    <name evidence="1" type="ORF">QAD02_022081</name>
</gene>
<reference evidence="1" key="1">
    <citation type="submission" date="2023-04" db="EMBL/GenBank/DDBJ databases">
        <title>A chromosome-level genome assembly of the parasitoid wasp Eretmocerus hayati.</title>
        <authorList>
            <person name="Zhong Y."/>
            <person name="Liu S."/>
            <person name="Liu Y."/>
        </authorList>
    </citation>
    <scope>NUCLEOTIDE SEQUENCE</scope>
    <source>
        <strain evidence="1">ZJU_SS_LIU_2023</strain>
    </source>
</reference>
<comment type="caution">
    <text evidence="1">The sequence shown here is derived from an EMBL/GenBank/DDBJ whole genome shotgun (WGS) entry which is preliminary data.</text>
</comment>
<evidence type="ECO:0000313" key="1">
    <source>
        <dbReference type="EMBL" id="KAJ8686287.1"/>
    </source>
</evidence>
<name>A0ACC2PSA0_9HYME</name>
<evidence type="ECO:0000313" key="2">
    <source>
        <dbReference type="Proteomes" id="UP001239111"/>
    </source>
</evidence>